<keyword evidence="3" id="KW-1185">Reference proteome</keyword>
<evidence type="ECO:0000313" key="2">
    <source>
        <dbReference type="EMBL" id="PIK49538.1"/>
    </source>
</evidence>
<reference evidence="2 3" key="1">
    <citation type="journal article" date="2017" name="PLoS Biol.">
        <title>The sea cucumber genome provides insights into morphological evolution and visceral regeneration.</title>
        <authorList>
            <person name="Zhang X."/>
            <person name="Sun L."/>
            <person name="Yuan J."/>
            <person name="Sun Y."/>
            <person name="Gao Y."/>
            <person name="Zhang L."/>
            <person name="Li S."/>
            <person name="Dai H."/>
            <person name="Hamel J.F."/>
            <person name="Liu C."/>
            <person name="Yu Y."/>
            <person name="Liu S."/>
            <person name="Lin W."/>
            <person name="Guo K."/>
            <person name="Jin S."/>
            <person name="Xu P."/>
            <person name="Storey K.B."/>
            <person name="Huan P."/>
            <person name="Zhang T."/>
            <person name="Zhou Y."/>
            <person name="Zhang J."/>
            <person name="Lin C."/>
            <person name="Li X."/>
            <person name="Xing L."/>
            <person name="Huo D."/>
            <person name="Sun M."/>
            <person name="Wang L."/>
            <person name="Mercier A."/>
            <person name="Li F."/>
            <person name="Yang H."/>
            <person name="Xiang J."/>
        </authorList>
    </citation>
    <scope>NUCLEOTIDE SEQUENCE [LARGE SCALE GENOMIC DNA]</scope>
    <source>
        <strain evidence="2">Shaxun</strain>
        <tissue evidence="2">Muscle</tissue>
    </source>
</reference>
<sequence>MATMISNAISIISLCEKSLSVISQVWQTLSKNQGIDCENLDKEFRIIQQIYKDLRSKINSNTDSRNSERGLLDAIRNLQTVLDELLAAVKGARLEMQHVGSARRDRLKRIIDEKTKSLHRASETVKLAMSVSQYMPSDRSSSNAADNTANDITGNFEDTVTDGRGSETAESEGHETADNEINNEPPTFKEIPGIIQPHDVITFKNQIFILMDGGINAYNMAGKKIKFYEGDDSFKPFAATFLGNTLWVTDKMSKCVVTFDESFNVTNWFGKDNMEEPAGITSCERENCIYVLTGRKKESARVAKFNADGKFIKCYCSGSLEDPWYIKKSSSDEFFISDFARMVVDVYSNDFSNLLHTISTSNHCRGMDIDDDGNIYIALRNPGYKAQDECVRRYIQHKKGWELLENSPVPWFWENKSLDFVRGLHYYRCQKEFLMVVDAGNKRIKVIPL</sequence>
<feature type="compositionally biased region" description="Polar residues" evidence="1">
    <location>
        <begin position="132"/>
        <end position="158"/>
    </location>
</feature>
<feature type="region of interest" description="Disordered" evidence="1">
    <location>
        <begin position="132"/>
        <end position="190"/>
    </location>
</feature>
<dbReference type="InterPro" id="IPR011042">
    <property type="entry name" value="6-blade_b-propeller_TolB-like"/>
</dbReference>
<evidence type="ECO:0000313" key="3">
    <source>
        <dbReference type="Proteomes" id="UP000230750"/>
    </source>
</evidence>
<dbReference type="InterPro" id="IPR050952">
    <property type="entry name" value="TRIM-NHL_E3_ligases"/>
</dbReference>
<dbReference type="GO" id="GO:0008270">
    <property type="term" value="F:zinc ion binding"/>
    <property type="evidence" value="ECO:0007669"/>
    <property type="project" value="UniProtKB-KW"/>
</dbReference>
<accession>A0A2G8KNM2</accession>
<dbReference type="PANTHER" id="PTHR24104:SF25">
    <property type="entry name" value="PROTEIN LIN-41"/>
    <property type="match status" value="1"/>
</dbReference>
<dbReference type="SUPFAM" id="SSF63825">
    <property type="entry name" value="YWTD domain"/>
    <property type="match status" value="1"/>
</dbReference>
<name>A0A2G8KNM2_STIJA</name>
<protein>
    <submittedName>
        <fullName evidence="2">Putative E3 ubiquitin-protein ligase TRIM71-like isoform X2</fullName>
    </submittedName>
</protein>
<dbReference type="GO" id="GO:0043161">
    <property type="term" value="P:proteasome-mediated ubiquitin-dependent protein catabolic process"/>
    <property type="evidence" value="ECO:0007669"/>
    <property type="project" value="TreeGrafter"/>
</dbReference>
<dbReference type="GO" id="GO:0000209">
    <property type="term" value="P:protein polyubiquitination"/>
    <property type="evidence" value="ECO:0007669"/>
    <property type="project" value="TreeGrafter"/>
</dbReference>
<evidence type="ECO:0000256" key="1">
    <source>
        <dbReference type="SAM" id="MobiDB-lite"/>
    </source>
</evidence>
<dbReference type="PANTHER" id="PTHR24104">
    <property type="entry name" value="E3 UBIQUITIN-PROTEIN LIGASE NHLRC1-RELATED"/>
    <property type="match status" value="1"/>
</dbReference>
<dbReference type="AlphaFoldDB" id="A0A2G8KNM2"/>
<dbReference type="Gene3D" id="2.120.10.30">
    <property type="entry name" value="TolB, C-terminal domain"/>
    <property type="match status" value="1"/>
</dbReference>
<gene>
    <name evidence="2" type="ORF">BSL78_13600</name>
</gene>
<proteinExistence type="predicted"/>
<feature type="compositionally biased region" description="Basic and acidic residues" evidence="1">
    <location>
        <begin position="164"/>
        <end position="177"/>
    </location>
</feature>
<comment type="caution">
    <text evidence="2">The sequence shown here is derived from an EMBL/GenBank/DDBJ whole genome shotgun (WGS) entry which is preliminary data.</text>
</comment>
<organism evidence="2 3">
    <name type="scientific">Stichopus japonicus</name>
    <name type="common">Sea cucumber</name>
    <dbReference type="NCBI Taxonomy" id="307972"/>
    <lineage>
        <taxon>Eukaryota</taxon>
        <taxon>Metazoa</taxon>
        <taxon>Echinodermata</taxon>
        <taxon>Eleutherozoa</taxon>
        <taxon>Echinozoa</taxon>
        <taxon>Holothuroidea</taxon>
        <taxon>Aspidochirotacea</taxon>
        <taxon>Aspidochirotida</taxon>
        <taxon>Stichopodidae</taxon>
        <taxon>Apostichopus</taxon>
    </lineage>
</organism>
<dbReference type="EMBL" id="MRZV01000461">
    <property type="protein sequence ID" value="PIK49538.1"/>
    <property type="molecule type" value="Genomic_DNA"/>
</dbReference>
<dbReference type="GO" id="GO:0061630">
    <property type="term" value="F:ubiquitin protein ligase activity"/>
    <property type="evidence" value="ECO:0007669"/>
    <property type="project" value="TreeGrafter"/>
</dbReference>
<dbReference type="Proteomes" id="UP000230750">
    <property type="component" value="Unassembled WGS sequence"/>
</dbReference>